<proteinExistence type="predicted"/>
<gene>
    <name evidence="2" type="ORF">H9661_18310</name>
</gene>
<dbReference type="RefSeq" id="WP_191770213.1">
    <property type="nucleotide sequence ID" value="NZ_JACSRA010000043.1"/>
</dbReference>
<evidence type="ECO:0000259" key="1">
    <source>
        <dbReference type="Pfam" id="PF00535"/>
    </source>
</evidence>
<dbReference type="EMBL" id="JACSRA010000043">
    <property type="protein sequence ID" value="MBD7913311.1"/>
    <property type="molecule type" value="Genomic_DNA"/>
</dbReference>
<name>A0ABR8PYT1_9CLOT</name>
<accession>A0ABR8PYT1</accession>
<keyword evidence="3" id="KW-1185">Reference proteome</keyword>
<dbReference type="CDD" id="cd00761">
    <property type="entry name" value="Glyco_tranf_GTA_type"/>
    <property type="match status" value="1"/>
</dbReference>
<organism evidence="2 3">
    <name type="scientific">Clostridium cibarium</name>
    <dbReference type="NCBI Taxonomy" id="2762247"/>
    <lineage>
        <taxon>Bacteria</taxon>
        <taxon>Bacillati</taxon>
        <taxon>Bacillota</taxon>
        <taxon>Clostridia</taxon>
        <taxon>Eubacteriales</taxon>
        <taxon>Clostridiaceae</taxon>
        <taxon>Clostridium</taxon>
    </lineage>
</organism>
<dbReference type="PANTHER" id="PTHR22916:SF3">
    <property type="entry name" value="UDP-GLCNAC:BETAGAL BETA-1,3-N-ACETYLGLUCOSAMINYLTRANSFERASE-LIKE PROTEIN 1"/>
    <property type="match status" value="1"/>
</dbReference>
<dbReference type="Pfam" id="PF00535">
    <property type="entry name" value="Glycos_transf_2"/>
    <property type="match status" value="1"/>
</dbReference>
<sequence>MSKVTIIVPIYNKEARLEKCIESVLNQTYKDFELLLINDGSVDRSHIIASEFEKKDNRIKYYKQQNRGVSFTRNIGIQLANSEFISFLDADDEINERYLEKMVSAVGSGNVCYCGHYYVTKGKKKRGRICFRKGDILIDYLYNTCTPHTNSWIIRKEFLNKYNIRFSEEINWGEDMIFFSKVLLHEKDVSYVKDYLTEYHISQFNCLSENSIDKIDKDIFWMEKLKRYILENESDKKEREKLIYAIETYRLPAGIIYRIWNNIQSFHESDLKFMLNKYSSYLRKIRVSNGLRSIKLICIKSRL</sequence>
<comment type="caution">
    <text evidence="2">The sequence shown here is derived from an EMBL/GenBank/DDBJ whole genome shotgun (WGS) entry which is preliminary data.</text>
</comment>
<dbReference type="InterPro" id="IPR001173">
    <property type="entry name" value="Glyco_trans_2-like"/>
</dbReference>
<evidence type="ECO:0000313" key="2">
    <source>
        <dbReference type="EMBL" id="MBD7913311.1"/>
    </source>
</evidence>
<dbReference type="InterPro" id="IPR029044">
    <property type="entry name" value="Nucleotide-diphossugar_trans"/>
</dbReference>
<dbReference type="PANTHER" id="PTHR22916">
    <property type="entry name" value="GLYCOSYLTRANSFERASE"/>
    <property type="match status" value="1"/>
</dbReference>
<protein>
    <submittedName>
        <fullName evidence="2">Glycosyltransferase family 2 protein</fullName>
    </submittedName>
</protein>
<dbReference type="SUPFAM" id="SSF53448">
    <property type="entry name" value="Nucleotide-diphospho-sugar transferases"/>
    <property type="match status" value="1"/>
</dbReference>
<dbReference type="Proteomes" id="UP000627781">
    <property type="component" value="Unassembled WGS sequence"/>
</dbReference>
<evidence type="ECO:0000313" key="3">
    <source>
        <dbReference type="Proteomes" id="UP000627781"/>
    </source>
</evidence>
<dbReference type="Gene3D" id="3.90.550.10">
    <property type="entry name" value="Spore Coat Polysaccharide Biosynthesis Protein SpsA, Chain A"/>
    <property type="match status" value="1"/>
</dbReference>
<reference evidence="2 3" key="1">
    <citation type="submission" date="2020-08" db="EMBL/GenBank/DDBJ databases">
        <title>A Genomic Blueprint of the Chicken Gut Microbiome.</title>
        <authorList>
            <person name="Gilroy R."/>
            <person name="Ravi A."/>
            <person name="Getino M."/>
            <person name="Pursley I."/>
            <person name="Horton D.L."/>
            <person name="Alikhan N.-F."/>
            <person name="Baker D."/>
            <person name="Gharbi K."/>
            <person name="Hall N."/>
            <person name="Watson M."/>
            <person name="Adriaenssens E.M."/>
            <person name="Foster-Nyarko E."/>
            <person name="Jarju S."/>
            <person name="Secka A."/>
            <person name="Antonio M."/>
            <person name="Oren A."/>
            <person name="Chaudhuri R."/>
            <person name="La Ragione R.M."/>
            <person name="Hildebrand F."/>
            <person name="Pallen M.J."/>
        </authorList>
    </citation>
    <scope>NUCLEOTIDE SEQUENCE [LARGE SCALE GENOMIC DNA]</scope>
    <source>
        <strain evidence="2 3">Sa3CVN1</strain>
    </source>
</reference>
<feature type="domain" description="Glycosyltransferase 2-like" evidence="1">
    <location>
        <begin position="5"/>
        <end position="130"/>
    </location>
</feature>